<protein>
    <recommendedName>
        <fullName evidence="8">Transport permease protein</fullName>
    </recommendedName>
</protein>
<feature type="transmembrane region" description="Helical" evidence="8">
    <location>
        <begin position="291"/>
        <end position="312"/>
    </location>
</feature>
<dbReference type="Gene3D" id="3.40.1710.10">
    <property type="entry name" value="abc type-2 transporter like domain"/>
    <property type="match status" value="1"/>
</dbReference>
<keyword evidence="6 8" id="KW-1133">Transmembrane helix</keyword>
<evidence type="ECO:0000256" key="3">
    <source>
        <dbReference type="ARBA" id="ARBA00022448"/>
    </source>
</evidence>
<keyword evidence="7 8" id="KW-0472">Membrane</keyword>
<sequence>MKNIMRVITDSLRMARKDLLDFARDRMQLVFFIIMPIFMMIMTGFIFPTENSLKDIPLGIANQDTGQMSVTMTQVLTDMKTSNGDHIFTVKTYSDADSIKDAIKSQEIHGGVYIASDFSQMIQQNQQATVSIIPDQSNPQISQILTQLLQQVISGTSTGVAQTKVGEIIKLSAAANPELGQINPATIIQPIQSTIDDLIPGNPNYFQFVAPGIMALIVMMSVMTGLAVSVSREREAGTMDGLLIAPVSRLSIILGKALSQTARGMVQGMVVLLLAILIFGVHVYGNWLIMIVLLFLGVFAFMGIGILVSAVASAQESAMTMMMTFQFPMMFLSGVFFPIQQMPQFMQYISKIIPLTYEATALRKVIVLGAGFTAVWTEILILLIFGVVMLAIAVPTFRRVITR</sequence>
<evidence type="ECO:0000256" key="2">
    <source>
        <dbReference type="ARBA" id="ARBA00007783"/>
    </source>
</evidence>
<comment type="subcellular location">
    <subcellularLocation>
        <location evidence="1 8">Cell membrane</location>
        <topology evidence="1 8">Multi-pass membrane protein</topology>
    </subcellularLocation>
</comment>
<dbReference type="GO" id="GO:0140359">
    <property type="term" value="F:ABC-type transporter activity"/>
    <property type="evidence" value="ECO:0007669"/>
    <property type="project" value="InterPro"/>
</dbReference>
<dbReference type="PANTHER" id="PTHR30294">
    <property type="entry name" value="MEMBRANE COMPONENT OF ABC TRANSPORTER YHHJ-RELATED"/>
    <property type="match status" value="1"/>
</dbReference>
<evidence type="ECO:0000256" key="6">
    <source>
        <dbReference type="ARBA" id="ARBA00022989"/>
    </source>
</evidence>
<dbReference type="Pfam" id="PF12698">
    <property type="entry name" value="ABC2_membrane_3"/>
    <property type="match status" value="1"/>
</dbReference>
<dbReference type="InterPro" id="IPR047817">
    <property type="entry name" value="ABC2_TM_bact-type"/>
</dbReference>
<dbReference type="AlphaFoldDB" id="A0A2H0YUJ9"/>
<accession>A0A2H0YUJ9</accession>
<feature type="transmembrane region" description="Helical" evidence="8">
    <location>
        <begin position="379"/>
        <end position="397"/>
    </location>
</feature>
<dbReference type="GO" id="GO:0043190">
    <property type="term" value="C:ATP-binding cassette (ABC) transporter complex"/>
    <property type="evidence" value="ECO:0007669"/>
    <property type="project" value="InterPro"/>
</dbReference>
<comment type="similarity">
    <text evidence="2 8">Belongs to the ABC-2 integral membrane protein family.</text>
</comment>
<keyword evidence="3 8" id="KW-0813">Transport</keyword>
<feature type="domain" description="ABC transmembrane type-2" evidence="9">
    <location>
        <begin position="175"/>
        <end position="400"/>
    </location>
</feature>
<feature type="transmembrane region" description="Helical" evidence="8">
    <location>
        <begin position="318"/>
        <end position="340"/>
    </location>
</feature>
<evidence type="ECO:0000313" key="11">
    <source>
        <dbReference type="Proteomes" id="UP000231542"/>
    </source>
</evidence>
<dbReference type="PROSITE" id="PS51012">
    <property type="entry name" value="ABC_TM2"/>
    <property type="match status" value="1"/>
</dbReference>
<evidence type="ECO:0000313" key="10">
    <source>
        <dbReference type="EMBL" id="PIS42175.1"/>
    </source>
</evidence>
<proteinExistence type="inferred from homology"/>
<dbReference type="InterPro" id="IPR000412">
    <property type="entry name" value="ABC_2_transport"/>
</dbReference>
<dbReference type="PANTHER" id="PTHR30294:SF29">
    <property type="entry name" value="MULTIDRUG ABC TRANSPORTER PERMEASE YBHS-RELATED"/>
    <property type="match status" value="1"/>
</dbReference>
<gene>
    <name evidence="10" type="ORF">COT24_04825</name>
</gene>
<keyword evidence="4 8" id="KW-1003">Cell membrane</keyword>
<reference evidence="10 11" key="1">
    <citation type="submission" date="2017-09" db="EMBL/GenBank/DDBJ databases">
        <title>Depth-based differentiation of microbial function through sediment-hosted aquifers and enrichment of novel symbionts in the deep terrestrial subsurface.</title>
        <authorList>
            <person name="Probst A.J."/>
            <person name="Ladd B."/>
            <person name="Jarett J.K."/>
            <person name="Geller-Mcgrath D.E."/>
            <person name="Sieber C.M."/>
            <person name="Emerson J.B."/>
            <person name="Anantharaman K."/>
            <person name="Thomas B.C."/>
            <person name="Malmstrom R."/>
            <person name="Stieglmeier M."/>
            <person name="Klingl A."/>
            <person name="Woyke T."/>
            <person name="Ryan C.M."/>
            <person name="Banfield J.F."/>
        </authorList>
    </citation>
    <scope>NUCLEOTIDE SEQUENCE [LARGE SCALE GENOMIC DNA]</scope>
    <source>
        <strain evidence="10">CG08_land_8_20_14_0_20_40_16</strain>
    </source>
</reference>
<evidence type="ECO:0000256" key="4">
    <source>
        <dbReference type="ARBA" id="ARBA00022475"/>
    </source>
</evidence>
<feature type="transmembrane region" description="Helical" evidence="8">
    <location>
        <begin position="29"/>
        <end position="47"/>
    </location>
</feature>
<comment type="caution">
    <text evidence="10">The sequence shown here is derived from an EMBL/GenBank/DDBJ whole genome shotgun (WGS) entry which is preliminary data.</text>
</comment>
<feature type="transmembrane region" description="Helical" evidence="8">
    <location>
        <begin position="265"/>
        <end position="284"/>
    </location>
</feature>
<dbReference type="EMBL" id="PEXU01000055">
    <property type="protein sequence ID" value="PIS42175.1"/>
    <property type="molecule type" value="Genomic_DNA"/>
</dbReference>
<dbReference type="Proteomes" id="UP000231542">
    <property type="component" value="Unassembled WGS sequence"/>
</dbReference>
<dbReference type="InterPro" id="IPR013525">
    <property type="entry name" value="ABC2_TM"/>
</dbReference>
<dbReference type="InterPro" id="IPR051449">
    <property type="entry name" value="ABC-2_transporter_component"/>
</dbReference>
<evidence type="ECO:0000256" key="5">
    <source>
        <dbReference type="ARBA" id="ARBA00022692"/>
    </source>
</evidence>
<organism evidence="10 11">
    <name type="scientific">Candidatus Kerfeldbacteria bacterium CG08_land_8_20_14_0_20_40_16</name>
    <dbReference type="NCBI Taxonomy" id="2014244"/>
    <lineage>
        <taxon>Bacteria</taxon>
        <taxon>Candidatus Kerfeldiibacteriota</taxon>
    </lineage>
</organism>
<evidence type="ECO:0000256" key="7">
    <source>
        <dbReference type="ARBA" id="ARBA00023136"/>
    </source>
</evidence>
<evidence type="ECO:0000256" key="8">
    <source>
        <dbReference type="RuleBase" id="RU361157"/>
    </source>
</evidence>
<keyword evidence="5 8" id="KW-0812">Transmembrane</keyword>
<dbReference type="PRINTS" id="PR00164">
    <property type="entry name" value="ABC2TRNSPORT"/>
</dbReference>
<feature type="transmembrane region" description="Helical" evidence="8">
    <location>
        <begin position="208"/>
        <end position="230"/>
    </location>
</feature>
<evidence type="ECO:0000259" key="9">
    <source>
        <dbReference type="PROSITE" id="PS51012"/>
    </source>
</evidence>
<name>A0A2H0YUJ9_9BACT</name>
<evidence type="ECO:0000256" key="1">
    <source>
        <dbReference type="ARBA" id="ARBA00004651"/>
    </source>
</evidence>